<organism evidence="2 3">
    <name type="scientific">Puccinia graminis f. sp. tritici (strain CRL 75-36-700-3 / race SCCL)</name>
    <name type="common">Black stem rust fungus</name>
    <dbReference type="NCBI Taxonomy" id="418459"/>
    <lineage>
        <taxon>Eukaryota</taxon>
        <taxon>Fungi</taxon>
        <taxon>Dikarya</taxon>
        <taxon>Basidiomycota</taxon>
        <taxon>Pucciniomycotina</taxon>
        <taxon>Pucciniomycetes</taxon>
        <taxon>Pucciniales</taxon>
        <taxon>Pucciniaceae</taxon>
        <taxon>Puccinia</taxon>
    </lineage>
</organism>
<dbReference type="KEGG" id="pgr:PGTG_18223"/>
<accession>E3L833</accession>
<dbReference type="GeneID" id="10539206"/>
<feature type="compositionally biased region" description="Low complexity" evidence="1">
    <location>
        <begin position="195"/>
        <end position="204"/>
    </location>
</feature>
<dbReference type="VEuPathDB" id="FungiDB:PGTG_18223"/>
<feature type="compositionally biased region" description="Basic and acidic residues" evidence="1">
    <location>
        <begin position="247"/>
        <end position="264"/>
    </location>
</feature>
<feature type="region of interest" description="Disordered" evidence="1">
    <location>
        <begin position="1"/>
        <end position="73"/>
    </location>
</feature>
<gene>
    <name evidence="2" type="ORF">PGTG_18223</name>
</gene>
<feature type="compositionally biased region" description="Polar residues" evidence="1">
    <location>
        <begin position="1"/>
        <end position="20"/>
    </location>
</feature>
<feature type="region of interest" description="Disordered" evidence="1">
    <location>
        <begin position="140"/>
        <end position="313"/>
    </location>
</feature>
<dbReference type="EMBL" id="DS178370">
    <property type="protein sequence ID" value="EFP92708.2"/>
    <property type="molecule type" value="Genomic_DNA"/>
</dbReference>
<name>E3L833_PUCGT</name>
<sequence length="313" mass="35765">MADTTNPTGPTGSATAQNVATEVGIIRQPRLSPTPSESPGRREETSDPNPDPNQRGHTPNTTGRRDSVNSRESTGLEIITETHANNPTNDEVFHRFPIEERFERYYYRMAENRAWLDQVNNQSTEEAIRAHLNYFRDDSVTRPRQRINQDSRVGSQLDPSIPLLKPDSKSPSKGQYPERITSGENCRQQQKYKQEPQPSEPTEPSHQKQSSASRGREHTSSSKPPSRETPYYERPASPQTGSRRKSREIPRTDSYEGSKEESRMENFNLLRDGQNRPFPPRNVSTSRGRKNSYSKRQSECASREPSRQPTRQK</sequence>
<dbReference type="RefSeq" id="XP_003337127.2">
    <property type="nucleotide sequence ID" value="XM_003337079.2"/>
</dbReference>
<dbReference type="HOGENOM" id="CLU_888855_0_0_1"/>
<reference key="1">
    <citation type="submission" date="2007-01" db="EMBL/GenBank/DDBJ databases">
        <title>The Genome Sequence of Puccinia graminis f. sp. tritici Strain CRL 75-36-700-3.</title>
        <authorList>
            <consortium name="The Broad Institute Genome Sequencing Platform"/>
            <person name="Birren B."/>
            <person name="Lander E."/>
            <person name="Galagan J."/>
            <person name="Nusbaum C."/>
            <person name="Devon K."/>
            <person name="Cuomo C."/>
            <person name="Jaffe D."/>
            <person name="Butler J."/>
            <person name="Alvarez P."/>
            <person name="Gnerre S."/>
            <person name="Grabherr M."/>
            <person name="Mauceli E."/>
            <person name="Brockman W."/>
            <person name="Young S."/>
            <person name="LaButti K."/>
            <person name="Sykes S."/>
            <person name="DeCaprio D."/>
            <person name="Crawford M."/>
            <person name="Koehrsen M."/>
            <person name="Engels R."/>
            <person name="Montgomery P."/>
            <person name="Pearson M."/>
            <person name="Howarth C."/>
            <person name="Larson L."/>
            <person name="White J."/>
            <person name="Zeng Q."/>
            <person name="Kodira C."/>
            <person name="Yandava C."/>
            <person name="Alvarado L."/>
            <person name="O'Leary S."/>
            <person name="Szabo L."/>
            <person name="Dean R."/>
            <person name="Schein J."/>
        </authorList>
    </citation>
    <scope>NUCLEOTIDE SEQUENCE</scope>
    <source>
        <strain>CRL 75-36-700-3</strain>
    </source>
</reference>
<evidence type="ECO:0000313" key="3">
    <source>
        <dbReference type="Proteomes" id="UP000008783"/>
    </source>
</evidence>
<reference evidence="3" key="2">
    <citation type="journal article" date="2011" name="Proc. Natl. Acad. Sci. U.S.A.">
        <title>Obligate biotrophy features unraveled by the genomic analysis of rust fungi.</title>
        <authorList>
            <person name="Duplessis S."/>
            <person name="Cuomo C.A."/>
            <person name="Lin Y.-C."/>
            <person name="Aerts A."/>
            <person name="Tisserant E."/>
            <person name="Veneault-Fourrey C."/>
            <person name="Joly D.L."/>
            <person name="Hacquard S."/>
            <person name="Amselem J."/>
            <person name="Cantarel B.L."/>
            <person name="Chiu R."/>
            <person name="Coutinho P.M."/>
            <person name="Feau N."/>
            <person name="Field M."/>
            <person name="Frey P."/>
            <person name="Gelhaye E."/>
            <person name="Goldberg J."/>
            <person name="Grabherr M.G."/>
            <person name="Kodira C.D."/>
            <person name="Kohler A."/>
            <person name="Kuees U."/>
            <person name="Lindquist E.A."/>
            <person name="Lucas S.M."/>
            <person name="Mago R."/>
            <person name="Mauceli E."/>
            <person name="Morin E."/>
            <person name="Murat C."/>
            <person name="Pangilinan J.L."/>
            <person name="Park R."/>
            <person name="Pearson M."/>
            <person name="Quesneville H."/>
            <person name="Rouhier N."/>
            <person name="Sakthikumar S."/>
            <person name="Salamov A.A."/>
            <person name="Schmutz J."/>
            <person name="Selles B."/>
            <person name="Shapiro H."/>
            <person name="Tanguay P."/>
            <person name="Tuskan G.A."/>
            <person name="Henrissat B."/>
            <person name="Van de Peer Y."/>
            <person name="Rouze P."/>
            <person name="Ellis J.G."/>
            <person name="Dodds P.N."/>
            <person name="Schein J.E."/>
            <person name="Zhong S."/>
            <person name="Hamelin R.C."/>
            <person name="Grigoriev I.V."/>
            <person name="Szabo L.J."/>
            <person name="Martin F."/>
        </authorList>
    </citation>
    <scope>NUCLEOTIDE SEQUENCE [LARGE SCALE GENOMIC DNA]</scope>
    <source>
        <strain evidence="3">CRL 75-36-700-3 / race SCCL</strain>
    </source>
</reference>
<proteinExistence type="predicted"/>
<evidence type="ECO:0000313" key="2">
    <source>
        <dbReference type="EMBL" id="EFP92708.2"/>
    </source>
</evidence>
<feature type="compositionally biased region" description="Polar residues" evidence="1">
    <location>
        <begin position="182"/>
        <end position="191"/>
    </location>
</feature>
<feature type="compositionally biased region" description="Basic and acidic residues" evidence="1">
    <location>
        <begin position="296"/>
        <end position="306"/>
    </location>
</feature>
<dbReference type="Proteomes" id="UP000008783">
    <property type="component" value="Unassembled WGS sequence"/>
</dbReference>
<evidence type="ECO:0000256" key="1">
    <source>
        <dbReference type="SAM" id="MobiDB-lite"/>
    </source>
</evidence>
<dbReference type="AlphaFoldDB" id="E3L833"/>
<feature type="compositionally biased region" description="Polar residues" evidence="1">
    <location>
        <begin position="146"/>
        <end position="158"/>
    </location>
</feature>
<protein>
    <submittedName>
        <fullName evidence="2">Uncharacterized protein</fullName>
    </submittedName>
</protein>
<dbReference type="InParanoid" id="E3L833"/>
<keyword evidence="3" id="KW-1185">Reference proteome</keyword>